<dbReference type="PIRSF" id="PIRSF000530">
    <property type="entry name" value="Galactokinase"/>
    <property type="match status" value="1"/>
</dbReference>
<dbReference type="Pfam" id="PF00288">
    <property type="entry name" value="GHMP_kinases_N"/>
    <property type="match status" value="1"/>
</dbReference>
<dbReference type="PROSITE" id="PS00627">
    <property type="entry name" value="GHMP_KINASES_ATP"/>
    <property type="match status" value="1"/>
</dbReference>
<dbReference type="Pfam" id="PF08544">
    <property type="entry name" value="GHMP_kinases_C"/>
    <property type="match status" value="1"/>
</dbReference>
<dbReference type="PRINTS" id="PR00959">
    <property type="entry name" value="MEVGALKINASE"/>
</dbReference>
<evidence type="ECO:0000259" key="6">
    <source>
        <dbReference type="Pfam" id="PF00288"/>
    </source>
</evidence>
<keyword evidence="5" id="KW-0067">ATP-binding</keyword>
<evidence type="ECO:0000259" key="8">
    <source>
        <dbReference type="Pfam" id="PF10509"/>
    </source>
</evidence>
<keyword evidence="10" id="KW-1185">Reference proteome</keyword>
<gene>
    <name evidence="9" type="ORF">ABEB36_000834</name>
</gene>
<comment type="similarity">
    <text evidence="1">Belongs to the GHMP kinase family. GalK subfamily.</text>
</comment>
<dbReference type="Pfam" id="PF10509">
    <property type="entry name" value="GalKase_gal_bdg"/>
    <property type="match status" value="1"/>
</dbReference>
<dbReference type="InterPro" id="IPR006204">
    <property type="entry name" value="GHMP_kinase_N_dom"/>
</dbReference>
<keyword evidence="2" id="KW-0808">Transferase</keyword>
<dbReference type="InterPro" id="IPR000705">
    <property type="entry name" value="Galactokinase"/>
</dbReference>
<dbReference type="InterPro" id="IPR006206">
    <property type="entry name" value="Mevalonate/galactokinase"/>
</dbReference>
<evidence type="ECO:0000256" key="2">
    <source>
        <dbReference type="ARBA" id="ARBA00022679"/>
    </source>
</evidence>
<evidence type="ECO:0000256" key="3">
    <source>
        <dbReference type="ARBA" id="ARBA00022741"/>
    </source>
</evidence>
<feature type="domain" description="Galactokinase N-terminal" evidence="8">
    <location>
        <begin position="22"/>
        <end position="68"/>
    </location>
</feature>
<dbReference type="Gene3D" id="1.20.1440.340">
    <property type="match status" value="1"/>
</dbReference>
<evidence type="ECO:0000256" key="1">
    <source>
        <dbReference type="ARBA" id="ARBA00006566"/>
    </source>
</evidence>
<dbReference type="PROSITE" id="PS00106">
    <property type="entry name" value="GALACTOKINASE"/>
    <property type="match status" value="1"/>
</dbReference>
<evidence type="ECO:0000313" key="9">
    <source>
        <dbReference type="EMBL" id="KAL1517013.1"/>
    </source>
</evidence>
<dbReference type="GO" id="GO:0005524">
    <property type="term" value="F:ATP binding"/>
    <property type="evidence" value="ECO:0007669"/>
    <property type="project" value="UniProtKB-KW"/>
</dbReference>
<dbReference type="NCBIfam" id="TIGR00131">
    <property type="entry name" value="gal_kin"/>
    <property type="match status" value="1"/>
</dbReference>
<feature type="domain" description="GHMP kinase N-terminal" evidence="6">
    <location>
        <begin position="115"/>
        <end position="197"/>
    </location>
</feature>
<name>A0ABD1FEG5_HYPHA</name>
<dbReference type="InterPro" id="IPR006203">
    <property type="entry name" value="GHMP_knse_ATP-bd_CS"/>
</dbReference>
<dbReference type="SUPFAM" id="SSF55060">
    <property type="entry name" value="GHMP Kinase, C-terminal domain"/>
    <property type="match status" value="1"/>
</dbReference>
<dbReference type="Gene3D" id="3.30.70.3170">
    <property type="match status" value="1"/>
</dbReference>
<dbReference type="InterPro" id="IPR020568">
    <property type="entry name" value="Ribosomal_Su5_D2-typ_SF"/>
</dbReference>
<dbReference type="InterPro" id="IPR013750">
    <property type="entry name" value="GHMP_kinase_C_dom"/>
</dbReference>
<accession>A0ABD1FEG5</accession>
<dbReference type="PANTHER" id="PTHR10457">
    <property type="entry name" value="MEVALONATE KINASE/GALACTOKINASE"/>
    <property type="match status" value="1"/>
</dbReference>
<evidence type="ECO:0000313" key="10">
    <source>
        <dbReference type="Proteomes" id="UP001566132"/>
    </source>
</evidence>
<dbReference type="Gene3D" id="3.30.230.10">
    <property type="match status" value="1"/>
</dbReference>
<evidence type="ECO:0000259" key="7">
    <source>
        <dbReference type="Pfam" id="PF08544"/>
    </source>
</evidence>
<comment type="caution">
    <text evidence="9">The sequence shown here is derived from an EMBL/GenBank/DDBJ whole genome shotgun (WGS) entry which is preliminary data.</text>
</comment>
<dbReference type="AlphaFoldDB" id="A0ABD1FEG5"/>
<dbReference type="SUPFAM" id="SSF54211">
    <property type="entry name" value="Ribosomal protein S5 domain 2-like"/>
    <property type="match status" value="1"/>
</dbReference>
<dbReference type="InterPro" id="IPR036554">
    <property type="entry name" value="GHMP_kinase_C_sf"/>
</dbReference>
<dbReference type="InterPro" id="IPR019539">
    <property type="entry name" value="GalKase_N"/>
</dbReference>
<dbReference type="InterPro" id="IPR019741">
    <property type="entry name" value="Galactokinase_CS"/>
</dbReference>
<organism evidence="9 10">
    <name type="scientific">Hypothenemus hampei</name>
    <name type="common">Coffee berry borer</name>
    <dbReference type="NCBI Taxonomy" id="57062"/>
    <lineage>
        <taxon>Eukaryota</taxon>
        <taxon>Metazoa</taxon>
        <taxon>Ecdysozoa</taxon>
        <taxon>Arthropoda</taxon>
        <taxon>Hexapoda</taxon>
        <taxon>Insecta</taxon>
        <taxon>Pterygota</taxon>
        <taxon>Neoptera</taxon>
        <taxon>Endopterygota</taxon>
        <taxon>Coleoptera</taxon>
        <taxon>Polyphaga</taxon>
        <taxon>Cucujiformia</taxon>
        <taxon>Curculionidae</taxon>
        <taxon>Scolytinae</taxon>
        <taxon>Hypothenemus</taxon>
    </lineage>
</organism>
<dbReference type="EMBL" id="JBDJPC010000001">
    <property type="protein sequence ID" value="KAL1517013.1"/>
    <property type="molecule type" value="Genomic_DNA"/>
</dbReference>
<sequence length="460" mass="51348">MMAVEIHQLSNTERTTKITEKFLEYSKQKPEFYVRVPGRVNLIGEHIDYCGYGVCPMALEQDIFLAVGTRNDKKLILHNTDEKFESFYDTLDDIEINLNDSTPKWFQYFLCGLKGVLETVTEDKKHQLKGLEVVVDGTVPQSAGLSSSSALVSAAALAASHCFNLSLTKDELADLCAKCEQYIGTQGGGMDQAIAFLANEGSAKLIEFEPLRSTEVKLPQGAVFVIAHSLTNLNKAATADYNCRVVECRLGAQVIAKKQGLDWTKIKRLGDVQKALNLNLDDMIVLTTNCLRETPYSKEDVIKELNTTSSLLDMVSLTPNTRNLNSFKLLQRALHVFNEAKRVQEFHKTCQEDFSGESALITLGKLMSESHDSLKNLYECSHQQLDRIVDLAKRYTLGTRLTGAGWGGCTISLLTADNVENFKQFLIDNYYKPLGVTDNYESVIFNTTPKRGACIYLPNF</sequence>
<dbReference type="InterPro" id="IPR014721">
    <property type="entry name" value="Ribsml_uS5_D2-typ_fold_subgr"/>
</dbReference>
<dbReference type="GO" id="GO:0004335">
    <property type="term" value="F:galactokinase activity"/>
    <property type="evidence" value="ECO:0007669"/>
    <property type="project" value="UniProtKB-ARBA"/>
</dbReference>
<dbReference type="PRINTS" id="PR00473">
    <property type="entry name" value="GALCTOKINASE"/>
</dbReference>
<keyword evidence="3" id="KW-0547">Nucleotide-binding</keyword>
<feature type="domain" description="GHMP kinase C-terminal" evidence="7">
    <location>
        <begin position="360"/>
        <end position="431"/>
    </location>
</feature>
<protein>
    <recommendedName>
        <fullName evidence="11">N-acetylgalactosamine kinase</fullName>
    </recommendedName>
</protein>
<evidence type="ECO:0008006" key="11">
    <source>
        <dbReference type="Google" id="ProtNLM"/>
    </source>
</evidence>
<proteinExistence type="inferred from homology"/>
<keyword evidence="4" id="KW-0418">Kinase</keyword>
<dbReference type="PANTHER" id="PTHR10457:SF7">
    <property type="entry name" value="GALACTOKINASE-RELATED"/>
    <property type="match status" value="1"/>
</dbReference>
<evidence type="ECO:0000256" key="5">
    <source>
        <dbReference type="ARBA" id="ARBA00022840"/>
    </source>
</evidence>
<dbReference type="Proteomes" id="UP001566132">
    <property type="component" value="Unassembled WGS sequence"/>
</dbReference>
<reference evidence="9 10" key="1">
    <citation type="submission" date="2024-05" db="EMBL/GenBank/DDBJ databases">
        <title>Genetic variation in Jamaican populations of the coffee berry borer (Hypothenemus hampei).</title>
        <authorList>
            <person name="Errbii M."/>
            <person name="Myrie A."/>
        </authorList>
    </citation>
    <scope>NUCLEOTIDE SEQUENCE [LARGE SCALE GENOMIC DNA]</scope>
    <source>
        <strain evidence="9">JA-Hopewell-2020-01-JO</strain>
        <tissue evidence="9">Whole body</tissue>
    </source>
</reference>
<evidence type="ECO:0000256" key="4">
    <source>
        <dbReference type="ARBA" id="ARBA00022777"/>
    </source>
</evidence>